<keyword evidence="5 10" id="KW-0548">Nucleotidyltransferase</keyword>
<dbReference type="PANTHER" id="PTHR34185">
    <property type="entry name" value="DIADENYLATE CYCLASE"/>
    <property type="match status" value="1"/>
</dbReference>
<dbReference type="Gene3D" id="3.40.1700.10">
    <property type="entry name" value="DNA integrity scanning protein, DisA, N-terminal domain"/>
    <property type="match status" value="1"/>
</dbReference>
<evidence type="ECO:0000313" key="13">
    <source>
        <dbReference type="Proteomes" id="UP001486565"/>
    </source>
</evidence>
<dbReference type="PIRSF" id="PIRSF004793">
    <property type="entry name" value="UCP004793"/>
    <property type="match status" value="1"/>
</dbReference>
<evidence type="ECO:0000256" key="3">
    <source>
        <dbReference type="ARBA" id="ARBA00022679"/>
    </source>
</evidence>
<keyword evidence="8 10" id="KW-1133">Transmembrane helix</keyword>
<comment type="similarity">
    <text evidence="10">Belongs to the adenylate cyclase family. DacA/CdaA subfamily.</text>
</comment>
<feature type="domain" description="DAC" evidence="11">
    <location>
        <begin position="93"/>
        <end position="259"/>
    </location>
</feature>
<dbReference type="Pfam" id="PF02457">
    <property type="entry name" value="DAC"/>
    <property type="match status" value="1"/>
</dbReference>
<comment type="function">
    <text evidence="10">Catalyzes the condensation of 2 ATP molecules into cyclic di-AMP (c-di-AMP), a second messenger used to regulate differing processes in different bacteria.</text>
</comment>
<keyword evidence="6 10" id="KW-0547">Nucleotide-binding</keyword>
<name>A0ABZ2Y5D9_9FIRM</name>
<comment type="subunit">
    <text evidence="10">Probably a homodimer.</text>
</comment>
<keyword evidence="2 10" id="KW-1003">Cell membrane</keyword>
<dbReference type="InterPro" id="IPR050338">
    <property type="entry name" value="DisA"/>
</dbReference>
<keyword evidence="4 10" id="KW-0812">Transmembrane</keyword>
<accession>A0ABZ2Y5D9</accession>
<dbReference type="PROSITE" id="PS51794">
    <property type="entry name" value="DAC"/>
    <property type="match status" value="1"/>
</dbReference>
<dbReference type="Proteomes" id="UP001486565">
    <property type="component" value="Chromosome"/>
</dbReference>
<dbReference type="NCBIfam" id="TIGR00159">
    <property type="entry name" value="diadenylate cyclase CdaA"/>
    <property type="match status" value="1"/>
</dbReference>
<keyword evidence="13" id="KW-1185">Reference proteome</keyword>
<protein>
    <recommendedName>
        <fullName evidence="10">Diadenylate cyclase</fullName>
        <shortName evidence="10">DAC</shortName>
        <ecNumber evidence="10">2.7.7.85</ecNumber>
    </recommendedName>
    <alternativeName>
        <fullName evidence="10">Cyclic-di-AMP synthase</fullName>
        <shortName evidence="10">c-di-AMP synthase</shortName>
    </alternativeName>
</protein>
<dbReference type="InterPro" id="IPR003390">
    <property type="entry name" value="DNA_integrity_scan_DisA_N"/>
</dbReference>
<evidence type="ECO:0000256" key="6">
    <source>
        <dbReference type="ARBA" id="ARBA00022741"/>
    </source>
</evidence>
<dbReference type="GO" id="GO:0106408">
    <property type="term" value="F:diadenylate cyclase activity"/>
    <property type="evidence" value="ECO:0007669"/>
    <property type="project" value="UniProtKB-EC"/>
</dbReference>
<evidence type="ECO:0000256" key="4">
    <source>
        <dbReference type="ARBA" id="ARBA00022692"/>
    </source>
</evidence>
<evidence type="ECO:0000259" key="11">
    <source>
        <dbReference type="PROSITE" id="PS51794"/>
    </source>
</evidence>
<evidence type="ECO:0000256" key="2">
    <source>
        <dbReference type="ARBA" id="ARBA00022475"/>
    </source>
</evidence>
<dbReference type="PANTHER" id="PTHR34185:SF1">
    <property type="entry name" value="DIADENYLATE CYCLASE"/>
    <property type="match status" value="1"/>
</dbReference>
<dbReference type="InterPro" id="IPR034701">
    <property type="entry name" value="CdaA"/>
</dbReference>
<dbReference type="RefSeq" id="WP_341876265.1">
    <property type="nucleotide sequence ID" value="NZ_CP121687.1"/>
</dbReference>
<feature type="transmembrane region" description="Helical" evidence="10">
    <location>
        <begin position="74"/>
        <end position="92"/>
    </location>
</feature>
<gene>
    <name evidence="12" type="primary">cdaA</name>
    <name evidence="10" type="synonym">dacA</name>
    <name evidence="12" type="ORF">QBE51_10680</name>
</gene>
<dbReference type="InterPro" id="IPR014046">
    <property type="entry name" value="C-di-AMP_synthase"/>
</dbReference>
<dbReference type="InterPro" id="IPR036888">
    <property type="entry name" value="DNA_integrity_DisA_N_sf"/>
</dbReference>
<keyword evidence="9 10" id="KW-0472">Membrane</keyword>
<evidence type="ECO:0000313" key="12">
    <source>
        <dbReference type="EMBL" id="WZL69256.1"/>
    </source>
</evidence>
<dbReference type="HAMAP" id="MF_01499">
    <property type="entry name" value="DacA"/>
    <property type="match status" value="1"/>
</dbReference>
<evidence type="ECO:0000256" key="5">
    <source>
        <dbReference type="ARBA" id="ARBA00022695"/>
    </source>
</evidence>
<reference evidence="12 13" key="1">
    <citation type="submission" date="2023-03" db="EMBL/GenBank/DDBJ databases">
        <title>Novel Species.</title>
        <authorList>
            <person name="Ma S."/>
        </authorList>
    </citation>
    <scope>NUCLEOTIDE SEQUENCE [LARGE SCALE GENOMIC DNA]</scope>
    <source>
        <strain evidence="12 13">LIND6LT2</strain>
    </source>
</reference>
<evidence type="ECO:0000256" key="9">
    <source>
        <dbReference type="ARBA" id="ARBA00023136"/>
    </source>
</evidence>
<evidence type="ECO:0000256" key="10">
    <source>
        <dbReference type="HAMAP-Rule" id="MF_01499"/>
    </source>
</evidence>
<keyword evidence="3 10" id="KW-0808">Transferase</keyword>
<proteinExistence type="inferred from homology"/>
<keyword evidence="7 10" id="KW-0067">ATP-binding</keyword>
<feature type="transmembrane region" description="Helical" evidence="10">
    <location>
        <begin position="50"/>
        <end position="68"/>
    </location>
</feature>
<evidence type="ECO:0000256" key="7">
    <source>
        <dbReference type="ARBA" id="ARBA00022840"/>
    </source>
</evidence>
<sequence>MSSLKDILSQLKLSVMNIPHIGIVDIIDILIVAYLIYIVITWIKDTRAWALFKGLFVVFSVAIIAYVFHLNTVWWILSNAISVGIIAVFVVFQPEFRRALEQIGRGNLFTSFMIFEDQREKDEAISKSTIEAIVKAVEHMSEYKTGALIVIEKDVKLGDYERTGIMIDAIVTAQLLINIFEHNTPLHDGAVIIKNNRISAATCYLPLTDSLEISKELGTRHRAALGVSEVSDAITIVVSEETGTISVTQSGSLTRNIKGEFIRTLLTDAPNKKAEKKKRVLWKGRNKHE</sequence>
<organism evidence="12 13">
    <name type="scientific">Defluviitalea saccharophila</name>
    <dbReference type="NCBI Taxonomy" id="879970"/>
    <lineage>
        <taxon>Bacteria</taxon>
        <taxon>Bacillati</taxon>
        <taxon>Bacillota</taxon>
        <taxon>Clostridia</taxon>
        <taxon>Lachnospirales</taxon>
        <taxon>Defluviitaleaceae</taxon>
        <taxon>Defluviitalea</taxon>
    </lineage>
</organism>
<comment type="caution">
    <text evidence="10">Lacks conserved residue(s) required for the propagation of feature annotation.</text>
</comment>
<dbReference type="SUPFAM" id="SSF143597">
    <property type="entry name" value="YojJ-like"/>
    <property type="match status" value="1"/>
</dbReference>
<dbReference type="EMBL" id="CP121687">
    <property type="protein sequence ID" value="WZL69256.1"/>
    <property type="molecule type" value="Genomic_DNA"/>
</dbReference>
<comment type="catalytic activity">
    <reaction evidence="1 10">
        <text>2 ATP = 3',3'-c-di-AMP + 2 diphosphate</text>
        <dbReference type="Rhea" id="RHEA:35655"/>
        <dbReference type="ChEBI" id="CHEBI:30616"/>
        <dbReference type="ChEBI" id="CHEBI:33019"/>
        <dbReference type="ChEBI" id="CHEBI:71500"/>
        <dbReference type="EC" id="2.7.7.85"/>
    </reaction>
</comment>
<dbReference type="Pfam" id="PF19293">
    <property type="entry name" value="CdaA_N"/>
    <property type="match status" value="1"/>
</dbReference>
<evidence type="ECO:0000256" key="8">
    <source>
        <dbReference type="ARBA" id="ARBA00022989"/>
    </source>
</evidence>
<dbReference type="EC" id="2.7.7.85" evidence="10"/>
<dbReference type="InterPro" id="IPR045585">
    <property type="entry name" value="CdaA_N"/>
</dbReference>
<feature type="transmembrane region" description="Helical" evidence="10">
    <location>
        <begin position="20"/>
        <end position="43"/>
    </location>
</feature>
<evidence type="ECO:0000256" key="1">
    <source>
        <dbReference type="ARBA" id="ARBA00000877"/>
    </source>
</evidence>